<gene>
    <name evidence="1" type="ORF">H0A36_07760</name>
</gene>
<keyword evidence="2" id="KW-1185">Reference proteome</keyword>
<dbReference type="AlphaFoldDB" id="A0A853I5E0"/>
<dbReference type="RefSeq" id="WP_180567933.1">
    <property type="nucleotide sequence ID" value="NZ_JACCKB010000008.1"/>
</dbReference>
<reference evidence="1 2" key="1">
    <citation type="submission" date="2020-07" db="EMBL/GenBank/DDBJ databases">
        <title>Endozoicomonas sp. nov., isolated from sediment.</title>
        <authorList>
            <person name="Gu T."/>
        </authorList>
    </citation>
    <scope>NUCLEOTIDE SEQUENCE [LARGE SCALE GENOMIC DNA]</scope>
    <source>
        <strain evidence="1 2">SM1973</strain>
    </source>
</reference>
<dbReference type="EMBL" id="JACCKB010000008">
    <property type="protein sequence ID" value="NYZ65908.1"/>
    <property type="molecule type" value="Genomic_DNA"/>
</dbReference>
<protein>
    <submittedName>
        <fullName evidence="1">Uncharacterized protein</fullName>
    </submittedName>
</protein>
<dbReference type="Proteomes" id="UP000569732">
    <property type="component" value="Unassembled WGS sequence"/>
</dbReference>
<proteinExistence type="predicted"/>
<evidence type="ECO:0000313" key="2">
    <source>
        <dbReference type="Proteomes" id="UP000569732"/>
    </source>
</evidence>
<evidence type="ECO:0000313" key="1">
    <source>
        <dbReference type="EMBL" id="NYZ65908.1"/>
    </source>
</evidence>
<name>A0A853I5E0_9GAMM</name>
<sequence>MKKLLIILSLVIVVVGGPLFLKWLEKELAEPYREEISPNGKFKIVLYDVAEYTVYAKLYSNESGKLLGESPVVESFFSF</sequence>
<organism evidence="1 2">
    <name type="scientific">Spartinivicinus marinus</name>
    <dbReference type="NCBI Taxonomy" id="2994442"/>
    <lineage>
        <taxon>Bacteria</taxon>
        <taxon>Pseudomonadati</taxon>
        <taxon>Pseudomonadota</taxon>
        <taxon>Gammaproteobacteria</taxon>
        <taxon>Oceanospirillales</taxon>
        <taxon>Zooshikellaceae</taxon>
        <taxon>Spartinivicinus</taxon>
    </lineage>
</organism>
<comment type="caution">
    <text evidence="1">The sequence shown here is derived from an EMBL/GenBank/DDBJ whole genome shotgun (WGS) entry which is preliminary data.</text>
</comment>
<accession>A0A853I5E0</accession>